<dbReference type="Proteomes" id="UP000825434">
    <property type="component" value="Chromosome 1"/>
</dbReference>
<gene>
    <name evidence="9" type="ORF">CA3LBN_000553</name>
</gene>
<dbReference type="InterPro" id="IPR003117">
    <property type="entry name" value="cAMP_dep_PK_reg_su_I/II_a/b"/>
</dbReference>
<evidence type="ECO:0000256" key="1">
    <source>
        <dbReference type="ARBA" id="ARBA00005753"/>
    </source>
</evidence>
<evidence type="ECO:0000259" key="8">
    <source>
        <dbReference type="PROSITE" id="PS50042"/>
    </source>
</evidence>
<keyword evidence="4" id="KW-0677">Repeat</keyword>
<dbReference type="Pfam" id="PF02197">
    <property type="entry name" value="RIIa"/>
    <property type="match status" value="1"/>
</dbReference>
<keyword evidence="10" id="KW-1185">Reference proteome</keyword>
<sequence>MAPFATEELEQLQKEINAKNPTDVLQFCANFFNSKLALQRNHLWQVEAKAKAAGIEVFPQLEAGAIDANGQGTIPCVRQPSFKSPFGDNDPHSDHTNHREEHKQEDSAGLFKGFGAGRRAQNAATPELDPNDPSASAGPQDAPPKPANKLPLAFNANRRTSVSAEAMNPDKFKSDSWKPPVNDLTDEQRSELAKTLSSNFLFQQLDKKAKATVVSALQKKQYTQGTEIITQGDVGDYFYIIESGTVDFYVNGTKVNTSGDGSSFGELALMYNSPRAATATAASDVTCWALDRATFRRILLEGTFNRRIMYEDFLKDVTVLSGLTHQERSKLADALSTEMFHAGDNIVTEGATGDKFYLIESGTCEISKQSEGVIGTIGKGNYFGEVALLNDLPRQATVKALDNVIVATLDKSGFTRLLGPALDLLREHDPTASILPPTTVHGGILPHWLLFISVVSVFNSAQNYLIKDLSLTRKVYSAAPTTEVTNLSARTFGTWTLLTSIVRLYGAYNIVGNKQMYDLCIWTFVVAGGHFASEWLVFKNCKLDKGLAGPLIVASTSLIWMFSQKEFYVGA</sequence>
<feature type="region of interest" description="Disordered" evidence="7">
    <location>
        <begin position="119"/>
        <end position="151"/>
    </location>
</feature>
<dbReference type="InterPro" id="IPR050503">
    <property type="entry name" value="cAMP-dep_PK_reg_su-like"/>
</dbReference>
<evidence type="ECO:0000256" key="7">
    <source>
        <dbReference type="SAM" id="MobiDB-lite"/>
    </source>
</evidence>
<dbReference type="Gene3D" id="2.60.120.10">
    <property type="entry name" value="Jelly Rolls"/>
    <property type="match status" value="2"/>
</dbReference>
<name>A0ABX8I1L9_9ASCO</name>
<dbReference type="InterPro" id="IPR005352">
    <property type="entry name" value="Erg28"/>
</dbReference>
<dbReference type="Pfam" id="PF00027">
    <property type="entry name" value="cNMP_binding"/>
    <property type="match status" value="2"/>
</dbReference>
<dbReference type="InterPro" id="IPR018488">
    <property type="entry name" value="cNMP-bd_CS"/>
</dbReference>
<reference evidence="9 10" key="1">
    <citation type="submission" date="2021-06" db="EMBL/GenBank/DDBJ databases">
        <title>Candida outbreak in Lebanon.</title>
        <authorList>
            <person name="Finianos M."/>
        </authorList>
    </citation>
    <scope>NUCLEOTIDE SEQUENCE [LARGE SCALE GENOMIC DNA]</scope>
    <source>
        <strain evidence="9">CA3LBN</strain>
    </source>
</reference>
<feature type="region of interest" description="Disordered" evidence="7">
    <location>
        <begin position="76"/>
        <end position="106"/>
    </location>
</feature>
<dbReference type="InterPro" id="IPR014710">
    <property type="entry name" value="RmlC-like_jellyroll"/>
</dbReference>
<feature type="domain" description="Cyclic nucleotide-binding" evidence="8">
    <location>
        <begin position="201"/>
        <end position="316"/>
    </location>
</feature>
<dbReference type="CDD" id="cd00038">
    <property type="entry name" value="CAP_ED"/>
    <property type="match status" value="2"/>
</dbReference>
<dbReference type="Pfam" id="PF03694">
    <property type="entry name" value="Erg28"/>
    <property type="match status" value="1"/>
</dbReference>
<dbReference type="PROSITE" id="PS00889">
    <property type="entry name" value="CNMP_BINDING_2"/>
    <property type="match status" value="2"/>
</dbReference>
<proteinExistence type="inferred from homology"/>
<evidence type="ECO:0000256" key="2">
    <source>
        <dbReference type="ARBA" id="ARBA00022553"/>
    </source>
</evidence>
<feature type="compositionally biased region" description="Basic and acidic residues" evidence="7">
    <location>
        <begin position="89"/>
        <end position="106"/>
    </location>
</feature>
<feature type="domain" description="Cyclic nucleotide-binding" evidence="8">
    <location>
        <begin position="319"/>
        <end position="427"/>
    </location>
</feature>
<dbReference type="EMBL" id="CP076661">
    <property type="protein sequence ID" value="QWU86335.1"/>
    <property type="molecule type" value="Genomic_DNA"/>
</dbReference>
<dbReference type="CDD" id="cd12098">
    <property type="entry name" value="DD_R_ScPKA-like"/>
    <property type="match status" value="1"/>
</dbReference>
<dbReference type="PROSITE" id="PS00888">
    <property type="entry name" value="CNMP_BINDING_1"/>
    <property type="match status" value="2"/>
</dbReference>
<protein>
    <recommendedName>
        <fullName evidence="8">Cyclic nucleotide-binding domain-containing protein</fullName>
    </recommendedName>
</protein>
<evidence type="ECO:0000313" key="9">
    <source>
        <dbReference type="EMBL" id="QWU86335.1"/>
    </source>
</evidence>
<keyword evidence="3" id="KW-0116">cAMP-binding</keyword>
<evidence type="ECO:0000256" key="6">
    <source>
        <dbReference type="ARBA" id="ARBA00023149"/>
    </source>
</evidence>
<evidence type="ECO:0000256" key="4">
    <source>
        <dbReference type="ARBA" id="ARBA00022737"/>
    </source>
</evidence>
<dbReference type="SMART" id="SM00100">
    <property type="entry name" value="cNMP"/>
    <property type="match status" value="2"/>
</dbReference>
<organism evidence="9 10">
    <name type="scientific">Candidozyma haemuli</name>
    <dbReference type="NCBI Taxonomy" id="45357"/>
    <lineage>
        <taxon>Eukaryota</taxon>
        <taxon>Fungi</taxon>
        <taxon>Dikarya</taxon>
        <taxon>Ascomycota</taxon>
        <taxon>Saccharomycotina</taxon>
        <taxon>Pichiomycetes</taxon>
        <taxon>Metschnikowiaceae</taxon>
        <taxon>Candidozyma</taxon>
    </lineage>
</organism>
<dbReference type="PRINTS" id="PR00103">
    <property type="entry name" value="CAMPKINASE"/>
</dbReference>
<keyword evidence="5" id="KW-0547">Nucleotide-binding</keyword>
<dbReference type="SMART" id="SM00394">
    <property type="entry name" value="RIIa"/>
    <property type="match status" value="1"/>
</dbReference>
<accession>A0ABX8I1L9</accession>
<dbReference type="PROSITE" id="PS50042">
    <property type="entry name" value="CNMP_BINDING_3"/>
    <property type="match status" value="2"/>
</dbReference>
<dbReference type="PANTHER" id="PTHR11635:SF152">
    <property type="entry name" value="CAMP-DEPENDENT PROTEIN KINASE TYPE I REGULATORY SUBUNIT-RELATED"/>
    <property type="match status" value="1"/>
</dbReference>
<evidence type="ECO:0000313" key="10">
    <source>
        <dbReference type="Proteomes" id="UP000825434"/>
    </source>
</evidence>
<dbReference type="InterPro" id="IPR018490">
    <property type="entry name" value="cNMP-bd_dom_sf"/>
</dbReference>
<keyword evidence="6" id="KW-0114">cAMP</keyword>
<dbReference type="InterPro" id="IPR000595">
    <property type="entry name" value="cNMP-bd_dom"/>
</dbReference>
<dbReference type="SUPFAM" id="SSF51206">
    <property type="entry name" value="cAMP-binding domain-like"/>
    <property type="match status" value="2"/>
</dbReference>
<evidence type="ECO:0000256" key="5">
    <source>
        <dbReference type="ARBA" id="ARBA00022741"/>
    </source>
</evidence>
<evidence type="ECO:0000256" key="3">
    <source>
        <dbReference type="ARBA" id="ARBA00022566"/>
    </source>
</evidence>
<keyword evidence="2" id="KW-0597">Phosphoprotein</keyword>
<comment type="similarity">
    <text evidence="1">Belongs to the cAMP-dependent kinase regulatory chain family.</text>
</comment>
<dbReference type="PANTHER" id="PTHR11635">
    <property type="entry name" value="CAMP-DEPENDENT PROTEIN KINASE REGULATORY CHAIN"/>
    <property type="match status" value="1"/>
</dbReference>